<dbReference type="AlphaFoldDB" id="A0A7J7F934"/>
<accession>A0A7J7F934</accession>
<dbReference type="GO" id="GO:0031956">
    <property type="term" value="F:medium-chain fatty acid-CoA ligase activity"/>
    <property type="evidence" value="ECO:0007669"/>
    <property type="project" value="TreeGrafter"/>
</dbReference>
<keyword evidence="3" id="KW-1185">Reference proteome</keyword>
<dbReference type="Gene3D" id="3.40.50.980">
    <property type="match status" value="1"/>
</dbReference>
<dbReference type="SUPFAM" id="SSF56801">
    <property type="entry name" value="Acetyl-CoA synthetase-like"/>
    <property type="match status" value="1"/>
</dbReference>
<sequence>MVLESAGSSDRQQRLGDQGVTGLVRKWAWTKDDVILHVLPLHHVHGVVNKLLCPLWVGAACVMLPNFSAQLHGVLPNTAVRSQGRETCDYCHVEREVGAEPQCTVMKGTSFEGEIPDPVT</sequence>
<dbReference type="GO" id="GO:0006631">
    <property type="term" value="P:fatty acid metabolic process"/>
    <property type="evidence" value="ECO:0007669"/>
    <property type="project" value="TreeGrafter"/>
</dbReference>
<evidence type="ECO:0000313" key="3">
    <source>
        <dbReference type="Proteomes" id="UP000551758"/>
    </source>
</evidence>
<comment type="similarity">
    <text evidence="1">Belongs to the ATP-dependent AMP-binding enzyme family.</text>
</comment>
<dbReference type="Proteomes" id="UP000551758">
    <property type="component" value="Unassembled WGS sequence"/>
</dbReference>
<gene>
    <name evidence="2" type="ORF">HPG69_013828</name>
</gene>
<comment type="caution">
    <text evidence="2">The sequence shown here is derived from an EMBL/GenBank/DDBJ whole genome shotgun (WGS) entry which is preliminary data.</text>
</comment>
<reference evidence="2 3" key="1">
    <citation type="journal article" date="2020" name="Mol. Biol. Evol.">
        <title>Interspecific Gene Flow and the Evolution of Specialization in Black and White Rhinoceros.</title>
        <authorList>
            <person name="Moodley Y."/>
            <person name="Westbury M.V."/>
            <person name="Russo I.M."/>
            <person name="Gopalakrishnan S."/>
            <person name="Rakotoarivelo A."/>
            <person name="Olsen R.A."/>
            <person name="Prost S."/>
            <person name="Tunstall T."/>
            <person name="Ryder O.A."/>
            <person name="Dalen L."/>
            <person name="Bruford M.W."/>
        </authorList>
    </citation>
    <scope>NUCLEOTIDE SEQUENCE [LARGE SCALE GENOMIC DNA]</scope>
    <source>
        <strain evidence="2">SBR-YM</strain>
        <tissue evidence="2">Skin</tissue>
    </source>
</reference>
<dbReference type="PANTHER" id="PTHR43201:SF8">
    <property type="entry name" value="ACYL-COA SYNTHETASE FAMILY MEMBER 3"/>
    <property type="match status" value="1"/>
</dbReference>
<dbReference type="EMBL" id="JACDTQ010000972">
    <property type="protein sequence ID" value="KAF5924529.1"/>
    <property type="molecule type" value="Genomic_DNA"/>
</dbReference>
<evidence type="ECO:0000313" key="2">
    <source>
        <dbReference type="EMBL" id="KAF5924529.1"/>
    </source>
</evidence>
<evidence type="ECO:0000256" key="1">
    <source>
        <dbReference type="ARBA" id="ARBA00006432"/>
    </source>
</evidence>
<proteinExistence type="inferred from homology"/>
<dbReference type="PANTHER" id="PTHR43201">
    <property type="entry name" value="ACYL-COA SYNTHETASE"/>
    <property type="match status" value="1"/>
</dbReference>
<protein>
    <submittedName>
        <fullName evidence="2">Uncharacterized protein</fullName>
    </submittedName>
</protein>
<organism evidence="2 3">
    <name type="scientific">Diceros bicornis minor</name>
    <name type="common">South-central black rhinoceros</name>
    <dbReference type="NCBI Taxonomy" id="77932"/>
    <lineage>
        <taxon>Eukaryota</taxon>
        <taxon>Metazoa</taxon>
        <taxon>Chordata</taxon>
        <taxon>Craniata</taxon>
        <taxon>Vertebrata</taxon>
        <taxon>Euteleostomi</taxon>
        <taxon>Mammalia</taxon>
        <taxon>Eutheria</taxon>
        <taxon>Laurasiatheria</taxon>
        <taxon>Perissodactyla</taxon>
        <taxon>Rhinocerotidae</taxon>
        <taxon>Diceros</taxon>
    </lineage>
</organism>
<name>A0A7J7F934_DICBM</name>